<dbReference type="RefSeq" id="WP_349243792.1">
    <property type="nucleotide sequence ID" value="NZ_JASCXX010000004.1"/>
</dbReference>
<dbReference type="PANTHER" id="PTHR42732">
    <property type="entry name" value="BETA-GALACTOSIDASE"/>
    <property type="match status" value="1"/>
</dbReference>
<dbReference type="Gene3D" id="2.60.120.260">
    <property type="entry name" value="Galactose-binding domain-like"/>
    <property type="match status" value="1"/>
</dbReference>
<dbReference type="InterPro" id="IPR008979">
    <property type="entry name" value="Galactose-bd-like_sf"/>
</dbReference>
<name>A0AAW6TRR6_9BACT</name>
<evidence type="ECO:0000313" key="6">
    <source>
        <dbReference type="Proteomes" id="UP001431776"/>
    </source>
</evidence>
<dbReference type="InterPro" id="IPR006102">
    <property type="entry name" value="Ig-like_GH2"/>
</dbReference>
<evidence type="ECO:0000313" key="5">
    <source>
        <dbReference type="EMBL" id="MDI6448387.1"/>
    </source>
</evidence>
<keyword evidence="6" id="KW-1185">Reference proteome</keyword>
<sequence length="958" mass="107746">MSRHLTLPGWKTMLALLTLHMVFGLLATDVAYGRQGQSLAGRWRFQADPEDKGLAGRWYEKELSQTIRLPGSMPENGYGNDVTIETQWTGQIVDRSWFTDDKYEPYRRPDNLKVPFWLTPVKHYVGPAWYQTDIRIPSRWNAKRIMLSLERCHWETQVWVDGRSVGSADSLSVPHEYDLGVLAAGTHRLTIRVDNTVKVGVGVNAHSVSDHTQTNWNGIIGDIELRACNDLRIDDVQIHPDIEHRDAKVCVTIANTSGARTAGTLTLQATSFNSERRHRVAEKRALFAIDGESQTVEIEYEMGEDVLLWDEFSPNLYRLTVSIDGRDFKDEKTVVFGMRQFTTTGTQFAINGRKTFLRGTLECSIFPLTGYPPTDVKAWRTVLAAAKAHGLNHLRFHSWCPPKAAFVAADEMGVMFQVECAAWTNSGPTVGDGAPIDDWIYAEGDRILKAYGNHPSFCMLAYGNEPAGRRQGEYLGKLVNYWKDKDPRRLYTSAAGWPIIPENEFHSTPGPRGHQWGAGLKSRFNAEPLTTDSDYADSVNAYSVPIVSHEIGQWCVYPNLDEIRKYKGVLKAKNFEIFRDSLNAQGMLGQARDFLIASGKLQTILYKEEIEAALRTDGFGGFQLLDLHDFPGQGTALVGVLDPFWEYKGYVTPAEYRRFCRETVPLLRMPKCVWTDGETFTGQVQIAHFGPAPMSAAVVRWQAAYPDGRSVASGRLPTQDIPIGNGDPLGAIDLDLSQVQAPTKLAITVEIQGTDYSNAWGIWVYPSRSAPPADSDILIVEQLGVEALRALREGRKVLLMPNPQNVTGDVPPGFTTIFWNTQWTNNQPPHTLGILCDPRHPALSSFPTEFHSNWQWWDLIANSKAMVLDEFRDGLQPIVQVIDDWNRNRKLGLIFEGTVGDGRLLVCSIDLRTDLDKRPVARQMRRSLLDYMQSPAFQPRLPLRVEALDGLLKKQSWR</sequence>
<dbReference type="SUPFAM" id="SSF51445">
    <property type="entry name" value="(Trans)glycosidases"/>
    <property type="match status" value="1"/>
</dbReference>
<gene>
    <name evidence="5" type="ORF">QJ522_04975</name>
</gene>
<evidence type="ECO:0000259" key="4">
    <source>
        <dbReference type="Pfam" id="PF00703"/>
    </source>
</evidence>
<comment type="caution">
    <text evidence="5">The sequence shown here is derived from an EMBL/GenBank/DDBJ whole genome shotgun (WGS) entry which is preliminary data.</text>
</comment>
<dbReference type="InterPro" id="IPR017853">
    <property type="entry name" value="GH"/>
</dbReference>
<dbReference type="SUPFAM" id="SSF49303">
    <property type="entry name" value="beta-Galactosidase/glucuronidase domain"/>
    <property type="match status" value="1"/>
</dbReference>
<protein>
    <recommendedName>
        <fullName evidence="4">Glycoside hydrolase family 2 immunoglobulin-like beta-sandwich domain-containing protein</fullName>
    </recommendedName>
</protein>
<evidence type="ECO:0000256" key="2">
    <source>
        <dbReference type="ARBA" id="ARBA00022801"/>
    </source>
</evidence>
<dbReference type="InterPro" id="IPR013783">
    <property type="entry name" value="Ig-like_fold"/>
</dbReference>
<dbReference type="AlphaFoldDB" id="A0AAW6TRR6"/>
<feature type="domain" description="Glycoside hydrolase family 2 immunoglobulin-like beta-sandwich" evidence="4">
    <location>
        <begin position="232"/>
        <end position="339"/>
    </location>
</feature>
<proteinExistence type="inferred from homology"/>
<accession>A0AAW6TRR6</accession>
<keyword evidence="3" id="KW-0326">Glycosidase</keyword>
<evidence type="ECO:0000256" key="3">
    <source>
        <dbReference type="ARBA" id="ARBA00023295"/>
    </source>
</evidence>
<dbReference type="GO" id="GO:0005975">
    <property type="term" value="P:carbohydrate metabolic process"/>
    <property type="evidence" value="ECO:0007669"/>
    <property type="project" value="InterPro"/>
</dbReference>
<dbReference type="InterPro" id="IPR051913">
    <property type="entry name" value="GH2_Domain-Containing"/>
</dbReference>
<keyword evidence="2" id="KW-0378">Hydrolase</keyword>
<reference evidence="5" key="1">
    <citation type="submission" date="2023-05" db="EMBL/GenBank/DDBJ databases">
        <title>Anaerotaeda fermentans gen. nov., sp. nov., a novel anaerobic planctomycete of the new family within the order Sedimentisphaerales isolated from Taman Peninsula, Russia.</title>
        <authorList>
            <person name="Khomyakova M.A."/>
            <person name="Merkel A.Y."/>
            <person name="Slobodkin A.I."/>
        </authorList>
    </citation>
    <scope>NUCLEOTIDE SEQUENCE</scope>
    <source>
        <strain evidence="5">M17dextr</strain>
    </source>
</reference>
<dbReference type="Proteomes" id="UP001431776">
    <property type="component" value="Unassembled WGS sequence"/>
</dbReference>
<dbReference type="GO" id="GO:0004553">
    <property type="term" value="F:hydrolase activity, hydrolyzing O-glycosyl compounds"/>
    <property type="evidence" value="ECO:0007669"/>
    <property type="project" value="InterPro"/>
</dbReference>
<dbReference type="Gene3D" id="3.20.20.80">
    <property type="entry name" value="Glycosidases"/>
    <property type="match status" value="1"/>
</dbReference>
<organism evidence="5 6">
    <name type="scientific">Anaerobaca lacustris</name>
    <dbReference type="NCBI Taxonomy" id="3044600"/>
    <lineage>
        <taxon>Bacteria</taxon>
        <taxon>Pseudomonadati</taxon>
        <taxon>Planctomycetota</taxon>
        <taxon>Phycisphaerae</taxon>
        <taxon>Sedimentisphaerales</taxon>
        <taxon>Anaerobacaceae</taxon>
        <taxon>Anaerobaca</taxon>
    </lineage>
</organism>
<dbReference type="InterPro" id="IPR036156">
    <property type="entry name" value="Beta-gal/glucu_dom_sf"/>
</dbReference>
<dbReference type="EMBL" id="JASCXX010000004">
    <property type="protein sequence ID" value="MDI6448387.1"/>
    <property type="molecule type" value="Genomic_DNA"/>
</dbReference>
<comment type="similarity">
    <text evidence="1">Belongs to the glycosyl hydrolase 2 family.</text>
</comment>
<dbReference type="Pfam" id="PF00703">
    <property type="entry name" value="Glyco_hydro_2"/>
    <property type="match status" value="1"/>
</dbReference>
<dbReference type="PANTHER" id="PTHR42732:SF1">
    <property type="entry name" value="BETA-MANNOSIDASE"/>
    <property type="match status" value="1"/>
</dbReference>
<dbReference type="SUPFAM" id="SSF49785">
    <property type="entry name" value="Galactose-binding domain-like"/>
    <property type="match status" value="1"/>
</dbReference>
<evidence type="ECO:0000256" key="1">
    <source>
        <dbReference type="ARBA" id="ARBA00007401"/>
    </source>
</evidence>
<dbReference type="Gene3D" id="2.60.40.10">
    <property type="entry name" value="Immunoglobulins"/>
    <property type="match status" value="1"/>
</dbReference>